<evidence type="ECO:0000256" key="1">
    <source>
        <dbReference type="ARBA" id="ARBA00023224"/>
    </source>
</evidence>
<dbReference type="RefSeq" id="WP_073600405.1">
    <property type="nucleotide sequence ID" value="NZ_MRCB01000019.1"/>
</dbReference>
<dbReference type="GO" id="GO:0004888">
    <property type="term" value="F:transmembrane signaling receptor activity"/>
    <property type="evidence" value="ECO:0007669"/>
    <property type="project" value="InterPro"/>
</dbReference>
<dbReference type="InterPro" id="IPR004090">
    <property type="entry name" value="Chemotax_Me-accpt_rcpt"/>
</dbReference>
<dbReference type="GO" id="GO:0007165">
    <property type="term" value="P:signal transduction"/>
    <property type="evidence" value="ECO:0007669"/>
    <property type="project" value="UniProtKB-KW"/>
</dbReference>
<dbReference type="PROSITE" id="PS50111">
    <property type="entry name" value="CHEMOTAXIS_TRANSDUC_2"/>
    <property type="match status" value="1"/>
</dbReference>
<evidence type="ECO:0000256" key="4">
    <source>
        <dbReference type="SAM" id="MobiDB-lite"/>
    </source>
</evidence>
<organism evidence="8 9">
    <name type="scientific">Hydrococcus rivularis NIES-593</name>
    <dbReference type="NCBI Taxonomy" id="1921803"/>
    <lineage>
        <taxon>Bacteria</taxon>
        <taxon>Bacillati</taxon>
        <taxon>Cyanobacteriota</taxon>
        <taxon>Cyanophyceae</taxon>
        <taxon>Pleurocapsales</taxon>
        <taxon>Hydrococcaceae</taxon>
        <taxon>Hydrococcus</taxon>
    </lineage>
</organism>
<keyword evidence="5" id="KW-0812">Transmembrane</keyword>
<dbReference type="Pfam" id="PF01590">
    <property type="entry name" value="GAF"/>
    <property type="match status" value="3"/>
</dbReference>
<dbReference type="EMBL" id="MRCB01000019">
    <property type="protein sequence ID" value="OKH21578.1"/>
    <property type="molecule type" value="Genomic_DNA"/>
</dbReference>
<gene>
    <name evidence="8" type="ORF">NIES593_15285</name>
</gene>
<reference evidence="8 9" key="1">
    <citation type="submission" date="2016-11" db="EMBL/GenBank/DDBJ databases">
        <title>Draft Genome Sequences of Nine Cyanobacterial Strains from Diverse Habitats.</title>
        <authorList>
            <person name="Zhu T."/>
            <person name="Hou S."/>
            <person name="Lu X."/>
            <person name="Hess W.R."/>
        </authorList>
    </citation>
    <scope>NUCLEOTIDE SEQUENCE [LARGE SCALE GENOMIC DNA]</scope>
    <source>
        <strain evidence="8 9">NIES-593</strain>
    </source>
</reference>
<keyword evidence="5" id="KW-1133">Transmembrane helix</keyword>
<dbReference type="InterPro" id="IPR004089">
    <property type="entry name" value="MCPsignal_dom"/>
</dbReference>
<comment type="caution">
    <text evidence="8">The sequence shown here is derived from an EMBL/GenBank/DDBJ whole genome shotgun (WGS) entry which is preliminary data.</text>
</comment>
<dbReference type="Gene3D" id="3.30.450.40">
    <property type="match status" value="3"/>
</dbReference>
<dbReference type="PROSITE" id="PS50046">
    <property type="entry name" value="PHYTOCHROME_2"/>
    <property type="match status" value="3"/>
</dbReference>
<dbReference type="PANTHER" id="PTHR32089">
    <property type="entry name" value="METHYL-ACCEPTING CHEMOTAXIS PROTEIN MCPB"/>
    <property type="match status" value="1"/>
</dbReference>
<dbReference type="SMART" id="SM00065">
    <property type="entry name" value="GAF"/>
    <property type="match status" value="3"/>
</dbReference>
<protein>
    <submittedName>
        <fullName evidence="8">Chemotaxis protein</fullName>
    </submittedName>
</protein>
<feature type="transmembrane region" description="Helical" evidence="5">
    <location>
        <begin position="103"/>
        <end position="125"/>
    </location>
</feature>
<keyword evidence="9" id="KW-1185">Reference proteome</keyword>
<dbReference type="Pfam" id="PF00015">
    <property type="entry name" value="MCPsignal"/>
    <property type="match status" value="1"/>
</dbReference>
<dbReference type="STRING" id="1921803.NIES593_15285"/>
<dbReference type="Gene3D" id="1.10.287.950">
    <property type="entry name" value="Methyl-accepting chemotaxis protein"/>
    <property type="match status" value="1"/>
</dbReference>
<evidence type="ECO:0000256" key="2">
    <source>
        <dbReference type="ARBA" id="ARBA00029447"/>
    </source>
</evidence>
<dbReference type="PANTHER" id="PTHR32089:SF114">
    <property type="entry name" value="METHYL-ACCEPTING CHEMOTAXIS PROTEIN MCPB"/>
    <property type="match status" value="1"/>
</dbReference>
<comment type="similarity">
    <text evidence="2">Belongs to the methyl-accepting chemotaxis (MCP) protein family.</text>
</comment>
<dbReference type="GO" id="GO:0016020">
    <property type="term" value="C:membrane"/>
    <property type="evidence" value="ECO:0007669"/>
    <property type="project" value="InterPro"/>
</dbReference>
<accession>A0A1U7HDG2</accession>
<feature type="compositionally biased region" description="Low complexity" evidence="4">
    <location>
        <begin position="1"/>
        <end position="19"/>
    </location>
</feature>
<dbReference type="SUPFAM" id="SSF58104">
    <property type="entry name" value="Methyl-accepting chemotaxis protein (MCP) signaling domain"/>
    <property type="match status" value="1"/>
</dbReference>
<dbReference type="PRINTS" id="PR00260">
    <property type="entry name" value="CHEMTRNSDUCR"/>
</dbReference>
<feature type="domain" description="Methyl-accepting transducer" evidence="7">
    <location>
        <begin position="722"/>
        <end position="958"/>
    </location>
</feature>
<evidence type="ECO:0000256" key="5">
    <source>
        <dbReference type="SAM" id="Phobius"/>
    </source>
</evidence>
<proteinExistence type="inferred from homology"/>
<feature type="region of interest" description="Disordered" evidence="4">
    <location>
        <begin position="1"/>
        <end position="51"/>
    </location>
</feature>
<evidence type="ECO:0000259" key="7">
    <source>
        <dbReference type="PROSITE" id="PS50111"/>
    </source>
</evidence>
<feature type="domain" description="Phytochrome chromophore attachment site" evidence="6">
    <location>
        <begin position="379"/>
        <end position="515"/>
    </location>
</feature>
<feature type="transmembrane region" description="Helical" evidence="5">
    <location>
        <begin position="57"/>
        <end position="78"/>
    </location>
</feature>
<dbReference type="SUPFAM" id="SSF55781">
    <property type="entry name" value="GAF domain-like"/>
    <property type="match status" value="3"/>
</dbReference>
<evidence type="ECO:0000313" key="8">
    <source>
        <dbReference type="EMBL" id="OKH21578.1"/>
    </source>
</evidence>
<keyword evidence="5" id="KW-0472">Membrane</keyword>
<feature type="domain" description="Phytochrome chromophore attachment site" evidence="6">
    <location>
        <begin position="551"/>
        <end position="687"/>
    </location>
</feature>
<dbReference type="InterPro" id="IPR029016">
    <property type="entry name" value="GAF-like_dom_sf"/>
</dbReference>
<feature type="domain" description="Phytochrome chromophore attachment site" evidence="6">
    <location>
        <begin position="206"/>
        <end position="343"/>
    </location>
</feature>
<dbReference type="OrthoDB" id="419276at2"/>
<dbReference type="InterPro" id="IPR003018">
    <property type="entry name" value="GAF"/>
</dbReference>
<dbReference type="AlphaFoldDB" id="A0A1U7HDG2"/>
<dbReference type="SMART" id="SM00283">
    <property type="entry name" value="MA"/>
    <property type="match status" value="1"/>
</dbReference>
<name>A0A1U7HDG2_9CYAN</name>
<keyword evidence="1 3" id="KW-0807">Transducer</keyword>
<evidence type="ECO:0000259" key="6">
    <source>
        <dbReference type="PROSITE" id="PS50046"/>
    </source>
</evidence>
<sequence>MSQSPSPKSSKNPDNPPDSAQRIDNLPPRPELGAPQRQAEPRRQQSGQREQSLKSKVLAIAIAIGTIPPLIVGTATYIGNQSFQKELEQAGLLAEKLALQNQLSLLGLGTAATAAIAGAIAAIAANRTLRPVLNAAETSNQLVNRLRREDTRIRDRVAGKDELVALKTNLSLLDEQLPDLLWKQEAEAERFQILMKITRRLREARSQEEVLRFAVEEVRQSLRTDRVAIFRFDANSNVEGVIVEESVAAGWPKMLWATLSDACLEEYVELYRNGRVKAIDDIHNAGLNDCHIGLLERFAVKANLIAPILKKNRLFALLIANQCSAPRYWQSAEIDLLAQIATQIGFALDYTQTLEQLDTKFDRAQLFIEITRRIRESLVEEDILKTTVDEVRKAIRSDRVVVYSFDDEWYGTVVAESVVPGLPKAIHARIKDPCFAQGYVEQYQAGRVQATPDIYQAGLTECHLKQLEPFAVKANLVAPILKDGRLFGLLIAHQCSAPRNWQQSEIDFFTQIAMQVGFALDQARLLQRMDAEAVRTELLAYLSRRIRESLNEESILNTTVEEIRKAIRADRAVVYRFNSDWSGYIAAESVLSGWIHALEHRIEDPCIPEQLRQAYLRGRVVPTSNVFEAGFHPEHLQLMERLEIKANLVAPIIRDNQLFGLLIAHQCSSYRTWQQAEIDLVAQLALQVGLALDHARLLSQVEQAYHQAEGLAYQQRQQKEVLLAQVAELLRNSQTAVETLSTEAMSQMESVTAAYNQIKEVNNLAQTTSASAQQVDMHKQQVAQIVQFSQRAMGRIVKGMAAIQETALAATEQVKRLDRPSRKLAEIVDMLSQVASQMKLQAMNAALEAARTGEAGKEFATIGEKVLALARQLDADIAAIAPLVEEIQAQTRQVAAAIGTGHDRAIAESQVVSETQKALQQIATVSERMNALVAEIVQAADRQAQTSASASQSVLNVANLASRTSEQSMAVVESFNKLAAVAHQLQSEKP</sequence>
<dbReference type="GO" id="GO:0006935">
    <property type="term" value="P:chemotaxis"/>
    <property type="evidence" value="ECO:0007669"/>
    <property type="project" value="InterPro"/>
</dbReference>
<evidence type="ECO:0000256" key="3">
    <source>
        <dbReference type="PROSITE-ProRule" id="PRU00284"/>
    </source>
</evidence>
<dbReference type="InterPro" id="IPR016132">
    <property type="entry name" value="Phyto_chromo_attachment"/>
</dbReference>
<dbReference type="Proteomes" id="UP000186868">
    <property type="component" value="Unassembled WGS sequence"/>
</dbReference>
<evidence type="ECO:0000313" key="9">
    <source>
        <dbReference type="Proteomes" id="UP000186868"/>
    </source>
</evidence>